<protein>
    <submittedName>
        <fullName evidence="1">Uncharacterized protein</fullName>
    </submittedName>
</protein>
<gene>
    <name evidence="1" type="ORF">LCGC14_0365940</name>
</gene>
<dbReference type="EMBL" id="LAZR01000287">
    <property type="protein sequence ID" value="KKN76942.1"/>
    <property type="molecule type" value="Genomic_DNA"/>
</dbReference>
<sequence>MKTECSEILQRELSLGYQSARGIIKEANMDITTFLKENNARLSYEDKWLVWTEVWCQWQVYQQVYRRRVSRIHEGESLEDALGALGGEEENLM</sequence>
<accession>A0A0F9TPQ6</accession>
<organism evidence="1">
    <name type="scientific">marine sediment metagenome</name>
    <dbReference type="NCBI Taxonomy" id="412755"/>
    <lineage>
        <taxon>unclassified sequences</taxon>
        <taxon>metagenomes</taxon>
        <taxon>ecological metagenomes</taxon>
    </lineage>
</organism>
<proteinExistence type="predicted"/>
<reference evidence="1" key="1">
    <citation type="journal article" date="2015" name="Nature">
        <title>Complex archaea that bridge the gap between prokaryotes and eukaryotes.</title>
        <authorList>
            <person name="Spang A."/>
            <person name="Saw J.H."/>
            <person name="Jorgensen S.L."/>
            <person name="Zaremba-Niedzwiedzka K."/>
            <person name="Martijn J."/>
            <person name="Lind A.E."/>
            <person name="van Eijk R."/>
            <person name="Schleper C."/>
            <person name="Guy L."/>
            <person name="Ettema T.J."/>
        </authorList>
    </citation>
    <scope>NUCLEOTIDE SEQUENCE</scope>
</reference>
<evidence type="ECO:0000313" key="1">
    <source>
        <dbReference type="EMBL" id="KKN76942.1"/>
    </source>
</evidence>
<name>A0A0F9TPQ6_9ZZZZ</name>
<comment type="caution">
    <text evidence="1">The sequence shown here is derived from an EMBL/GenBank/DDBJ whole genome shotgun (WGS) entry which is preliminary data.</text>
</comment>
<dbReference type="AlphaFoldDB" id="A0A0F9TPQ6"/>